<name>A0A3R7IR68_9BURK</name>
<dbReference type="NCBIfam" id="NF005559">
    <property type="entry name" value="PRK07231.1"/>
    <property type="match status" value="1"/>
</dbReference>
<dbReference type="PRINTS" id="PR00080">
    <property type="entry name" value="SDRFAMILY"/>
</dbReference>
<dbReference type="PRINTS" id="PR00081">
    <property type="entry name" value="GDHRDH"/>
</dbReference>
<dbReference type="CDD" id="cd05233">
    <property type="entry name" value="SDR_c"/>
    <property type="match status" value="1"/>
</dbReference>
<dbReference type="EMBL" id="NKDB02000006">
    <property type="protein sequence ID" value="RKJ94136.1"/>
    <property type="molecule type" value="Genomic_DNA"/>
</dbReference>
<dbReference type="RefSeq" id="WP_094437310.1">
    <property type="nucleotide sequence ID" value="NZ_NKDB02000006.1"/>
</dbReference>
<evidence type="ECO:0000313" key="4">
    <source>
        <dbReference type="Proteomes" id="UP000216225"/>
    </source>
</evidence>
<comment type="similarity">
    <text evidence="1">Belongs to the short-chain dehydrogenases/reductases (SDR) family.</text>
</comment>
<keyword evidence="2" id="KW-0560">Oxidoreductase</keyword>
<proteinExistence type="inferred from homology"/>
<dbReference type="InterPro" id="IPR002347">
    <property type="entry name" value="SDR_fam"/>
</dbReference>
<dbReference type="Proteomes" id="UP000216225">
    <property type="component" value="Unassembled WGS sequence"/>
</dbReference>
<reference evidence="3 4" key="1">
    <citation type="submission" date="2018-09" db="EMBL/GenBank/DDBJ databases">
        <title>Genome comparison of Alicycliphilus sp. BQ1, a polyurethanolytic bacterium, with its closest phylogenetic relatives Alicycliphilus denitrificans BC and K601, unable to attack polyurethane.</title>
        <authorList>
            <person name="Loza-Tavera H."/>
            <person name="Lozano L."/>
            <person name="Cevallos M."/>
            <person name="Maya-Lucas O."/>
            <person name="Garcia-Mena J."/>
            <person name="Hernandez J."/>
        </authorList>
    </citation>
    <scope>NUCLEOTIDE SEQUENCE [LARGE SCALE GENOMIC DNA]</scope>
    <source>
        <strain evidence="3 4">BQ1</strain>
    </source>
</reference>
<evidence type="ECO:0000313" key="3">
    <source>
        <dbReference type="EMBL" id="RKJ94136.1"/>
    </source>
</evidence>
<evidence type="ECO:0000256" key="2">
    <source>
        <dbReference type="ARBA" id="ARBA00023002"/>
    </source>
</evidence>
<dbReference type="InterPro" id="IPR036291">
    <property type="entry name" value="NAD(P)-bd_dom_sf"/>
</dbReference>
<dbReference type="GO" id="GO:0016491">
    <property type="term" value="F:oxidoreductase activity"/>
    <property type="evidence" value="ECO:0007669"/>
    <property type="project" value="UniProtKB-KW"/>
</dbReference>
<organism evidence="3 4">
    <name type="scientific">Alicycliphilus denitrificans</name>
    <dbReference type="NCBI Taxonomy" id="179636"/>
    <lineage>
        <taxon>Bacteria</taxon>
        <taxon>Pseudomonadati</taxon>
        <taxon>Pseudomonadota</taxon>
        <taxon>Betaproteobacteria</taxon>
        <taxon>Burkholderiales</taxon>
        <taxon>Comamonadaceae</taxon>
        <taxon>Alicycliphilus</taxon>
    </lineage>
</organism>
<dbReference type="Pfam" id="PF13561">
    <property type="entry name" value="adh_short_C2"/>
    <property type="match status" value="1"/>
</dbReference>
<dbReference type="PANTHER" id="PTHR24321:SF15">
    <property type="entry name" value="OXIDOREDUCTASE UCPA"/>
    <property type="match status" value="1"/>
</dbReference>
<protein>
    <submittedName>
        <fullName evidence="3">SDR family oxidoreductase</fullName>
    </submittedName>
</protein>
<accession>A0A3R7IR68</accession>
<dbReference type="FunFam" id="3.40.50.720:FF:000084">
    <property type="entry name" value="Short-chain dehydrogenase reductase"/>
    <property type="match status" value="1"/>
</dbReference>
<gene>
    <name evidence="3" type="ORF">CE154_020750</name>
</gene>
<comment type="caution">
    <text evidence="3">The sequence shown here is derived from an EMBL/GenBank/DDBJ whole genome shotgun (WGS) entry which is preliminary data.</text>
</comment>
<evidence type="ECO:0000256" key="1">
    <source>
        <dbReference type="ARBA" id="ARBA00006484"/>
    </source>
</evidence>
<sequence length="266" mass="28012">MTERLKGKTALVLGAGCVGEGWGNGNAAAVTFAREGANVVCADINEESAAQTAELVRREGGNAVHVRADVASLEQLEHAAAVALEAYGRIDVLHNNAGISVRGGTLDSSEESWDRVYAVNARGAFLACKAVIPHMQRQGGGSIIHVSSIAAVGWTGHALLSYQSSKAALNQLTRMVAVQHAAEGIRCNCIMPGLIDSPRIYQTILPVFGGDVQRMRASRSQAVPMKRMGEVWDIANAALFFAADESKYVTGVVMAVDGGITCSLPH</sequence>
<dbReference type="PANTHER" id="PTHR24321">
    <property type="entry name" value="DEHYDROGENASES, SHORT CHAIN"/>
    <property type="match status" value="1"/>
</dbReference>
<dbReference type="AlphaFoldDB" id="A0A3R7IR68"/>
<dbReference type="SUPFAM" id="SSF51735">
    <property type="entry name" value="NAD(P)-binding Rossmann-fold domains"/>
    <property type="match status" value="1"/>
</dbReference>
<dbReference type="Gene3D" id="3.40.50.720">
    <property type="entry name" value="NAD(P)-binding Rossmann-like Domain"/>
    <property type="match status" value="1"/>
</dbReference>